<dbReference type="EMBL" id="JAACJN010000514">
    <property type="protein sequence ID" value="KAF5341288.1"/>
    <property type="molecule type" value="Genomic_DNA"/>
</dbReference>
<comment type="caution">
    <text evidence="2">The sequence shown here is derived from an EMBL/GenBank/DDBJ whole genome shotgun (WGS) entry which is preliminary data.</text>
</comment>
<feature type="chain" id="PRO_5034849344" evidence="1">
    <location>
        <begin position="20"/>
        <end position="125"/>
    </location>
</feature>
<reference evidence="2 3" key="1">
    <citation type="journal article" date="2020" name="ISME J.">
        <title>Uncovering the hidden diversity of litter-decomposition mechanisms in mushroom-forming fungi.</title>
        <authorList>
            <person name="Floudas D."/>
            <person name="Bentzer J."/>
            <person name="Ahren D."/>
            <person name="Johansson T."/>
            <person name="Persson P."/>
            <person name="Tunlid A."/>
        </authorList>
    </citation>
    <scope>NUCLEOTIDE SEQUENCE [LARGE SCALE GENOMIC DNA]</scope>
    <source>
        <strain evidence="2 3">CBS 406.79</strain>
    </source>
</reference>
<evidence type="ECO:0000313" key="2">
    <source>
        <dbReference type="EMBL" id="KAF5341288.1"/>
    </source>
</evidence>
<proteinExistence type="predicted"/>
<feature type="signal peptide" evidence="1">
    <location>
        <begin position="1"/>
        <end position="19"/>
    </location>
</feature>
<gene>
    <name evidence="2" type="ORF">D9757_014541</name>
</gene>
<keyword evidence="3" id="KW-1185">Reference proteome</keyword>
<dbReference type="AlphaFoldDB" id="A0A8H5CIB9"/>
<evidence type="ECO:0000256" key="1">
    <source>
        <dbReference type="SAM" id="SignalP"/>
    </source>
</evidence>
<protein>
    <submittedName>
        <fullName evidence="2">Uncharacterized protein</fullName>
    </submittedName>
</protein>
<keyword evidence="1" id="KW-0732">Signal</keyword>
<sequence>MLKSLAIFSLVLLMSLVHGHPSLFPNGTFNDDDALKFFFKRGDPDVLPSHYWRRAKHQEDIDAFQARYNLTLVSAQPQDAALLPSWPQALLQYLLINPIINLSCSSSTTRTYNGQVMYHEHTEQH</sequence>
<dbReference type="Proteomes" id="UP000518752">
    <property type="component" value="Unassembled WGS sequence"/>
</dbReference>
<name>A0A8H5CIB9_9AGAR</name>
<accession>A0A8H5CIB9</accession>
<evidence type="ECO:0000313" key="3">
    <source>
        <dbReference type="Proteomes" id="UP000518752"/>
    </source>
</evidence>
<organism evidence="2 3">
    <name type="scientific">Collybiopsis confluens</name>
    <dbReference type="NCBI Taxonomy" id="2823264"/>
    <lineage>
        <taxon>Eukaryota</taxon>
        <taxon>Fungi</taxon>
        <taxon>Dikarya</taxon>
        <taxon>Basidiomycota</taxon>
        <taxon>Agaricomycotina</taxon>
        <taxon>Agaricomycetes</taxon>
        <taxon>Agaricomycetidae</taxon>
        <taxon>Agaricales</taxon>
        <taxon>Marasmiineae</taxon>
        <taxon>Omphalotaceae</taxon>
        <taxon>Collybiopsis</taxon>
    </lineage>
</organism>
<dbReference type="OrthoDB" id="3938594at2759"/>